<comment type="similarity">
    <text evidence="1">Belongs to the Fur family.</text>
</comment>
<dbReference type="Proteomes" id="UP000216961">
    <property type="component" value="Unassembled WGS sequence"/>
</dbReference>
<keyword evidence="4" id="KW-0805">Transcription regulation</keyword>
<protein>
    <recommendedName>
        <fullName evidence="11">Transcriptional repressor</fullName>
    </recommendedName>
</protein>
<proteinExistence type="inferred from homology"/>
<feature type="binding site" evidence="7">
    <location>
        <position position="121"/>
    </location>
    <ligand>
        <name>Zn(2+)</name>
        <dbReference type="ChEBI" id="CHEBI:29105"/>
    </ligand>
</feature>
<keyword evidence="6" id="KW-0804">Transcription</keyword>
<dbReference type="GO" id="GO:0008270">
    <property type="term" value="F:zinc ion binding"/>
    <property type="evidence" value="ECO:0007669"/>
    <property type="project" value="TreeGrafter"/>
</dbReference>
<dbReference type="InterPro" id="IPR036388">
    <property type="entry name" value="WH-like_DNA-bd_sf"/>
</dbReference>
<dbReference type="Pfam" id="PF01475">
    <property type="entry name" value="FUR"/>
    <property type="match status" value="1"/>
</dbReference>
<evidence type="ECO:0008006" key="11">
    <source>
        <dbReference type="Google" id="ProtNLM"/>
    </source>
</evidence>
<evidence type="ECO:0000256" key="5">
    <source>
        <dbReference type="ARBA" id="ARBA00023125"/>
    </source>
</evidence>
<keyword evidence="3 7" id="KW-0862">Zinc</keyword>
<comment type="caution">
    <text evidence="9">The sequence shown here is derived from an EMBL/GenBank/DDBJ whole genome shotgun (WGS) entry which is preliminary data.</text>
</comment>
<dbReference type="GO" id="GO:0000976">
    <property type="term" value="F:transcription cis-regulatory region binding"/>
    <property type="evidence" value="ECO:0007669"/>
    <property type="project" value="TreeGrafter"/>
</dbReference>
<evidence type="ECO:0000256" key="8">
    <source>
        <dbReference type="PIRSR" id="PIRSR602481-2"/>
    </source>
</evidence>
<evidence type="ECO:0000256" key="1">
    <source>
        <dbReference type="ARBA" id="ARBA00007957"/>
    </source>
</evidence>
<organism evidence="9 10">
    <name type="scientific">Niallia circulans</name>
    <name type="common">Bacillus circulans</name>
    <dbReference type="NCBI Taxonomy" id="1397"/>
    <lineage>
        <taxon>Bacteria</taxon>
        <taxon>Bacillati</taxon>
        <taxon>Bacillota</taxon>
        <taxon>Bacilli</taxon>
        <taxon>Bacillales</taxon>
        <taxon>Bacillaceae</taxon>
        <taxon>Niallia</taxon>
    </lineage>
</organism>
<keyword evidence="7" id="KW-0479">Metal-binding</keyword>
<name>A0AA91TSJ8_NIACI</name>
<dbReference type="Gene3D" id="3.30.1490.190">
    <property type="match status" value="1"/>
</dbReference>
<evidence type="ECO:0000256" key="2">
    <source>
        <dbReference type="ARBA" id="ARBA00022491"/>
    </source>
</evidence>
<dbReference type="GO" id="GO:0045892">
    <property type="term" value="P:negative regulation of DNA-templated transcription"/>
    <property type="evidence" value="ECO:0007669"/>
    <property type="project" value="TreeGrafter"/>
</dbReference>
<keyword evidence="2" id="KW-0678">Repressor</keyword>
<reference evidence="9 10" key="1">
    <citation type="submission" date="2017-07" db="EMBL/GenBank/DDBJ databases">
        <title>Isolation and whole genome analysis of endospore-forming bacteria from heroin.</title>
        <authorList>
            <person name="Kalinowski J."/>
            <person name="Ahrens B."/>
            <person name="Al-Dilaimi A."/>
            <person name="Winkler A."/>
            <person name="Wibberg D."/>
            <person name="Schleenbecker U."/>
            <person name="Ruckert C."/>
            <person name="Wolfel R."/>
            <person name="Grass G."/>
        </authorList>
    </citation>
    <scope>NUCLEOTIDE SEQUENCE [LARGE SCALE GENOMIC DNA]</scope>
    <source>
        <strain evidence="9 10">7521-2</strain>
    </source>
</reference>
<keyword evidence="5" id="KW-0238">DNA-binding</keyword>
<dbReference type="GO" id="GO:0003700">
    <property type="term" value="F:DNA-binding transcription factor activity"/>
    <property type="evidence" value="ECO:0007669"/>
    <property type="project" value="InterPro"/>
</dbReference>
<feature type="binding site" evidence="7">
    <location>
        <position position="161"/>
    </location>
    <ligand>
        <name>Zn(2+)</name>
        <dbReference type="ChEBI" id="CHEBI:29105"/>
    </ligand>
</feature>
<evidence type="ECO:0000313" key="9">
    <source>
        <dbReference type="EMBL" id="PAD83488.1"/>
    </source>
</evidence>
<evidence type="ECO:0000313" key="10">
    <source>
        <dbReference type="Proteomes" id="UP000216961"/>
    </source>
</evidence>
<gene>
    <name evidence="9" type="ORF">CHH57_09500</name>
</gene>
<evidence type="ECO:0000256" key="7">
    <source>
        <dbReference type="PIRSR" id="PIRSR602481-1"/>
    </source>
</evidence>
<feature type="binding site" evidence="7">
    <location>
        <position position="118"/>
    </location>
    <ligand>
        <name>Zn(2+)</name>
        <dbReference type="ChEBI" id="CHEBI:29105"/>
    </ligand>
</feature>
<evidence type="ECO:0000256" key="6">
    <source>
        <dbReference type="ARBA" id="ARBA00023163"/>
    </source>
</evidence>
<dbReference type="InterPro" id="IPR002481">
    <property type="entry name" value="FUR"/>
</dbReference>
<dbReference type="AlphaFoldDB" id="A0AA91TSJ8"/>
<dbReference type="PANTHER" id="PTHR33202:SF8">
    <property type="entry name" value="PEROXIDE-RESPONSIVE REPRESSOR PERR"/>
    <property type="match status" value="1"/>
</dbReference>
<comment type="cofactor">
    <cofactor evidence="7">
        <name>Zn(2+)</name>
        <dbReference type="ChEBI" id="CHEBI:29105"/>
    </cofactor>
    <text evidence="7">Binds 1 zinc ion per subunit.</text>
</comment>
<evidence type="ECO:0000256" key="4">
    <source>
        <dbReference type="ARBA" id="ARBA00023015"/>
    </source>
</evidence>
<dbReference type="CDD" id="cd07153">
    <property type="entry name" value="Fur_like"/>
    <property type="match status" value="1"/>
</dbReference>
<dbReference type="GO" id="GO:1900376">
    <property type="term" value="P:regulation of secondary metabolite biosynthetic process"/>
    <property type="evidence" value="ECO:0007669"/>
    <property type="project" value="TreeGrafter"/>
</dbReference>
<dbReference type="SUPFAM" id="SSF46785">
    <property type="entry name" value="Winged helix' DNA-binding domain"/>
    <property type="match status" value="1"/>
</dbReference>
<keyword evidence="8" id="KW-0408">Iron</keyword>
<accession>A0AA91TSJ8</accession>
<comment type="cofactor">
    <cofactor evidence="8">
        <name>Mn(2+)</name>
        <dbReference type="ChEBI" id="CHEBI:29035"/>
    </cofactor>
    <cofactor evidence="8">
        <name>Fe(2+)</name>
        <dbReference type="ChEBI" id="CHEBI:29033"/>
    </cofactor>
    <text evidence="8">Binds 1 Mn(2+) or Fe(2+) ion per subunit.</text>
</comment>
<dbReference type="Gene3D" id="1.10.10.10">
    <property type="entry name" value="Winged helix-like DNA-binding domain superfamily/Winged helix DNA-binding domain"/>
    <property type="match status" value="1"/>
</dbReference>
<evidence type="ECO:0000256" key="3">
    <source>
        <dbReference type="ARBA" id="ARBA00022833"/>
    </source>
</evidence>
<sequence>MNQFIKKTFSLEGKLAYHVERKNYMLSIERAKNLLKEKNIRLTPQRLELINILSKDNKHWTVDEIYHVLNENMPSVSITTVYNNVHLFTELQLLKEIQFGEGLSKYEWKKEEHYHIVCSDCGEIVDIWYPTLREVEAFAKSISKFHISSHSLQFYGTCEQCSKA</sequence>
<dbReference type="InterPro" id="IPR043135">
    <property type="entry name" value="Fur_C"/>
</dbReference>
<feature type="binding site" evidence="7">
    <location>
        <position position="158"/>
    </location>
    <ligand>
        <name>Zn(2+)</name>
        <dbReference type="ChEBI" id="CHEBI:29105"/>
    </ligand>
</feature>
<dbReference type="InterPro" id="IPR036390">
    <property type="entry name" value="WH_DNA-bd_sf"/>
</dbReference>
<dbReference type="PANTHER" id="PTHR33202">
    <property type="entry name" value="ZINC UPTAKE REGULATION PROTEIN"/>
    <property type="match status" value="1"/>
</dbReference>
<dbReference type="EMBL" id="NPBQ01000060">
    <property type="protein sequence ID" value="PAD83488.1"/>
    <property type="molecule type" value="Genomic_DNA"/>
</dbReference>
<feature type="binding site" evidence="8">
    <location>
        <position position="150"/>
    </location>
    <ligand>
        <name>Fe cation</name>
        <dbReference type="ChEBI" id="CHEBI:24875"/>
    </ligand>
</feature>